<dbReference type="EMBL" id="JADOUF010000001">
    <property type="protein sequence ID" value="MBG6134394.1"/>
    <property type="molecule type" value="Genomic_DNA"/>
</dbReference>
<dbReference type="Pfam" id="PF13191">
    <property type="entry name" value="AAA_16"/>
    <property type="match status" value="1"/>
</dbReference>
<comment type="caution">
    <text evidence="5">The sequence shown here is derived from an EMBL/GenBank/DDBJ whole genome shotgun (WGS) entry which is preliminary data.</text>
</comment>
<dbReference type="GO" id="GO:0004016">
    <property type="term" value="F:adenylate cyclase activity"/>
    <property type="evidence" value="ECO:0007669"/>
    <property type="project" value="TreeGrafter"/>
</dbReference>
<evidence type="ECO:0000256" key="2">
    <source>
        <dbReference type="ARBA" id="ARBA00022840"/>
    </source>
</evidence>
<sequence>MAGSPGPRTLVGRGPQRQRLHDLLSGLTGGRGGVLWVEGEPGIGKSALLAALTTEAAERGVTVRRGLAEELAGQSPLRVMLDCLDPRRTLDPEPDRALLPADPVFARIELLVGEAERLCGAGPVLVVVDDLQWADDASLLVCDRLAQLTGQYPLLVALGSRPAPGRPRIARTRLVLAGRGAEVMTLPRLTGPEVERLAGWLLGDTPDRALLDWIAGAGGNPCYVREMVGAHRRGSDRVPPDRPDPGQVGDLAPPVGLTAMITDRLSHLSDEARTLLRVAAVLGVEFSVAELSTVTGQPPSRMIPAVEEAVAHGVLVERGPALGFGHGLIRQVLYQGLPAGLRAALHRQSAELLDHAGGPVTRVAEHLLAAGGTGDHWAVGWLGRSAGALSRQAPHLAVELLGRYLDDEATGHSVRGEFEVELAMAMFRIDRYDEVDRLARQAAPGTTDPARRARLVWTWSYALLRLGRTEEALRTAEDGAAHAARDPAWRARLAGFRALALVSAGRFDEGESEAHAVLAEDLVDPLAAGYALHTLSWLPSHWRVPALALADIDSALARVRAEPAGRDLRVLLLGNRTSALGGLDRLAEADVSVAEMLTAADALGVPMRVTMSRLTAAEHWFRRGRWDDAAAELELLEESQLDQLVAWRLRGRGLAALLAVHRDDRPAVVRHLAAVAEPDISAGDAARSQCFLRMARAEHAERDRDPSAAMAELVLLLDLARDERHDQESWLPHLTRLALTRGDAATARRTVLEAGDRADTSTERAARDWCSGLLDDDPALILAASEALGTVGRPHLWARAREDAAVALAARGDQRAARLPYEEALSGYRDLGSVWDLRRADSRLRAHGVRRGPRGARGRPATGWESLTPAELRVAALVGEGLTNHDIAEALFLSKRTVETHMSHILAKLAVRTRIEIAREAARHEPGGGEWRGPATPLSALNS</sequence>
<dbReference type="PROSITE" id="PS50043">
    <property type="entry name" value="HTH_LUXR_2"/>
    <property type="match status" value="1"/>
</dbReference>
<evidence type="ECO:0000259" key="4">
    <source>
        <dbReference type="PROSITE" id="PS50043"/>
    </source>
</evidence>
<organism evidence="5 6">
    <name type="scientific">Longispora fulva</name>
    <dbReference type="NCBI Taxonomy" id="619741"/>
    <lineage>
        <taxon>Bacteria</taxon>
        <taxon>Bacillati</taxon>
        <taxon>Actinomycetota</taxon>
        <taxon>Actinomycetes</taxon>
        <taxon>Micromonosporales</taxon>
        <taxon>Micromonosporaceae</taxon>
        <taxon>Longispora</taxon>
    </lineage>
</organism>
<name>A0A8J7G9W5_9ACTN</name>
<dbReference type="InterPro" id="IPR011990">
    <property type="entry name" value="TPR-like_helical_dom_sf"/>
</dbReference>
<evidence type="ECO:0000313" key="6">
    <source>
        <dbReference type="Proteomes" id="UP000622552"/>
    </source>
</evidence>
<dbReference type="GO" id="GO:0006355">
    <property type="term" value="P:regulation of DNA-templated transcription"/>
    <property type="evidence" value="ECO:0007669"/>
    <property type="project" value="InterPro"/>
</dbReference>
<dbReference type="GO" id="GO:0003677">
    <property type="term" value="F:DNA binding"/>
    <property type="evidence" value="ECO:0007669"/>
    <property type="project" value="UniProtKB-KW"/>
</dbReference>
<evidence type="ECO:0000313" key="5">
    <source>
        <dbReference type="EMBL" id="MBG6134394.1"/>
    </source>
</evidence>
<dbReference type="SMART" id="SM00421">
    <property type="entry name" value="HTH_LUXR"/>
    <property type="match status" value="1"/>
</dbReference>
<proteinExistence type="predicted"/>
<reference evidence="5" key="1">
    <citation type="submission" date="2020-11" db="EMBL/GenBank/DDBJ databases">
        <title>Sequencing the genomes of 1000 actinobacteria strains.</title>
        <authorList>
            <person name="Klenk H.-P."/>
        </authorList>
    </citation>
    <scope>NUCLEOTIDE SEQUENCE</scope>
    <source>
        <strain evidence="5">DSM 45356</strain>
    </source>
</reference>
<evidence type="ECO:0000256" key="3">
    <source>
        <dbReference type="SAM" id="MobiDB-lite"/>
    </source>
</evidence>
<dbReference type="PANTHER" id="PTHR16305:SF35">
    <property type="entry name" value="TRANSCRIPTIONAL ACTIVATOR DOMAIN"/>
    <property type="match status" value="1"/>
</dbReference>
<dbReference type="GO" id="GO:0005524">
    <property type="term" value="F:ATP binding"/>
    <property type="evidence" value="ECO:0007669"/>
    <property type="project" value="UniProtKB-KW"/>
</dbReference>
<dbReference type="SUPFAM" id="SSF46894">
    <property type="entry name" value="C-terminal effector domain of the bipartite response regulators"/>
    <property type="match status" value="1"/>
</dbReference>
<dbReference type="PRINTS" id="PR00038">
    <property type="entry name" value="HTHLUXR"/>
</dbReference>
<dbReference type="RefSeq" id="WP_197001639.1">
    <property type="nucleotide sequence ID" value="NZ_BONS01000028.1"/>
</dbReference>
<dbReference type="PROSITE" id="PS00622">
    <property type="entry name" value="HTH_LUXR_1"/>
    <property type="match status" value="1"/>
</dbReference>
<accession>A0A8J7G9W5</accession>
<dbReference type="AlphaFoldDB" id="A0A8J7G9W5"/>
<dbReference type="InterPro" id="IPR027417">
    <property type="entry name" value="P-loop_NTPase"/>
</dbReference>
<keyword evidence="1" id="KW-0547">Nucleotide-binding</keyword>
<dbReference type="InterPro" id="IPR041664">
    <property type="entry name" value="AAA_16"/>
</dbReference>
<dbReference type="SUPFAM" id="SSF52540">
    <property type="entry name" value="P-loop containing nucleoside triphosphate hydrolases"/>
    <property type="match status" value="1"/>
</dbReference>
<dbReference type="InterPro" id="IPR016032">
    <property type="entry name" value="Sig_transdc_resp-reg_C-effctor"/>
</dbReference>
<dbReference type="CDD" id="cd06170">
    <property type="entry name" value="LuxR_C_like"/>
    <property type="match status" value="1"/>
</dbReference>
<dbReference type="Pfam" id="PF00196">
    <property type="entry name" value="GerE"/>
    <property type="match status" value="1"/>
</dbReference>
<dbReference type="Proteomes" id="UP000622552">
    <property type="component" value="Unassembled WGS sequence"/>
</dbReference>
<protein>
    <submittedName>
        <fullName evidence="5">DNA-binding CsgD family transcriptional regulator</fullName>
    </submittedName>
</protein>
<feature type="region of interest" description="Disordered" evidence="3">
    <location>
        <begin position="921"/>
        <end position="943"/>
    </location>
</feature>
<dbReference type="InterPro" id="IPR000792">
    <property type="entry name" value="Tscrpt_reg_LuxR_C"/>
</dbReference>
<keyword evidence="6" id="KW-1185">Reference proteome</keyword>
<gene>
    <name evidence="5" type="ORF">IW245_000588</name>
</gene>
<dbReference type="Gene3D" id="1.10.10.10">
    <property type="entry name" value="Winged helix-like DNA-binding domain superfamily/Winged helix DNA-binding domain"/>
    <property type="match status" value="1"/>
</dbReference>
<dbReference type="SUPFAM" id="SSF48452">
    <property type="entry name" value="TPR-like"/>
    <property type="match status" value="1"/>
</dbReference>
<dbReference type="GO" id="GO:0005737">
    <property type="term" value="C:cytoplasm"/>
    <property type="evidence" value="ECO:0007669"/>
    <property type="project" value="TreeGrafter"/>
</dbReference>
<feature type="domain" description="HTH luxR-type" evidence="4">
    <location>
        <begin position="860"/>
        <end position="925"/>
    </location>
</feature>
<dbReference type="PANTHER" id="PTHR16305">
    <property type="entry name" value="TESTICULAR SOLUBLE ADENYLYL CYCLASE"/>
    <property type="match status" value="1"/>
</dbReference>
<keyword evidence="5" id="KW-0238">DNA-binding</keyword>
<evidence type="ECO:0000256" key="1">
    <source>
        <dbReference type="ARBA" id="ARBA00022741"/>
    </source>
</evidence>
<keyword evidence="2" id="KW-0067">ATP-binding</keyword>
<dbReference type="InterPro" id="IPR036388">
    <property type="entry name" value="WH-like_DNA-bd_sf"/>
</dbReference>